<name>A0AAV3YPC1_9GAST</name>
<evidence type="ECO:0000256" key="1">
    <source>
        <dbReference type="SAM" id="MobiDB-lite"/>
    </source>
</evidence>
<feature type="region of interest" description="Disordered" evidence="1">
    <location>
        <begin position="1"/>
        <end position="57"/>
    </location>
</feature>
<gene>
    <name evidence="2" type="ORF">PoB_001163100</name>
</gene>
<evidence type="ECO:0000313" key="3">
    <source>
        <dbReference type="Proteomes" id="UP000735302"/>
    </source>
</evidence>
<proteinExistence type="predicted"/>
<dbReference type="AlphaFoldDB" id="A0AAV3YPC1"/>
<dbReference type="EMBL" id="BLXT01001370">
    <property type="protein sequence ID" value="GFN85125.1"/>
    <property type="molecule type" value="Genomic_DNA"/>
</dbReference>
<organism evidence="2 3">
    <name type="scientific">Plakobranchus ocellatus</name>
    <dbReference type="NCBI Taxonomy" id="259542"/>
    <lineage>
        <taxon>Eukaryota</taxon>
        <taxon>Metazoa</taxon>
        <taxon>Spiralia</taxon>
        <taxon>Lophotrochozoa</taxon>
        <taxon>Mollusca</taxon>
        <taxon>Gastropoda</taxon>
        <taxon>Heterobranchia</taxon>
        <taxon>Euthyneura</taxon>
        <taxon>Panpulmonata</taxon>
        <taxon>Sacoglossa</taxon>
        <taxon>Placobranchoidea</taxon>
        <taxon>Plakobranchidae</taxon>
        <taxon>Plakobranchus</taxon>
    </lineage>
</organism>
<sequence>MSGNRDLAASNFSPAVQSREETEQVPLSSNVDLKPRKKPAVPPTQSEDELDDSSGKVPSFADCYFAMSTTKGEEKSDFRSVLIHQGAFHFKSKHIFRFLISHFGLETQF</sequence>
<dbReference type="Proteomes" id="UP000735302">
    <property type="component" value="Unassembled WGS sequence"/>
</dbReference>
<reference evidence="2 3" key="1">
    <citation type="journal article" date="2021" name="Elife">
        <title>Chloroplast acquisition without the gene transfer in kleptoplastic sea slugs, Plakobranchus ocellatus.</title>
        <authorList>
            <person name="Maeda T."/>
            <person name="Takahashi S."/>
            <person name="Yoshida T."/>
            <person name="Shimamura S."/>
            <person name="Takaki Y."/>
            <person name="Nagai Y."/>
            <person name="Toyoda A."/>
            <person name="Suzuki Y."/>
            <person name="Arimoto A."/>
            <person name="Ishii H."/>
            <person name="Satoh N."/>
            <person name="Nishiyama T."/>
            <person name="Hasebe M."/>
            <person name="Maruyama T."/>
            <person name="Minagawa J."/>
            <person name="Obokata J."/>
            <person name="Shigenobu S."/>
        </authorList>
    </citation>
    <scope>NUCLEOTIDE SEQUENCE [LARGE SCALE GENOMIC DNA]</scope>
</reference>
<comment type="caution">
    <text evidence="2">The sequence shown here is derived from an EMBL/GenBank/DDBJ whole genome shotgun (WGS) entry which is preliminary data.</text>
</comment>
<evidence type="ECO:0000313" key="2">
    <source>
        <dbReference type="EMBL" id="GFN85125.1"/>
    </source>
</evidence>
<protein>
    <submittedName>
        <fullName evidence="2">Uncharacterized protein</fullName>
    </submittedName>
</protein>
<keyword evidence="3" id="KW-1185">Reference proteome</keyword>
<accession>A0AAV3YPC1</accession>